<protein>
    <submittedName>
        <fullName evidence="3">MBL fold metallo-hydrolase</fullName>
    </submittedName>
</protein>
<dbReference type="PANTHER" id="PTHR15032:SF4">
    <property type="entry name" value="N-ACYL-PHOSPHATIDYLETHANOLAMINE-HYDROLYZING PHOSPHOLIPASE D"/>
    <property type="match status" value="1"/>
</dbReference>
<dbReference type="PIRSF" id="PIRSF038896">
    <property type="entry name" value="NAPE-PLD"/>
    <property type="match status" value="1"/>
</dbReference>
<dbReference type="GO" id="GO:0070290">
    <property type="term" value="F:N-acylphosphatidylethanolamine-specific phospholipase D activity"/>
    <property type="evidence" value="ECO:0007669"/>
    <property type="project" value="InterPro"/>
</dbReference>
<dbReference type="InterPro" id="IPR024884">
    <property type="entry name" value="NAPE-PLD"/>
</dbReference>
<dbReference type="GO" id="GO:0005737">
    <property type="term" value="C:cytoplasm"/>
    <property type="evidence" value="ECO:0007669"/>
    <property type="project" value="TreeGrafter"/>
</dbReference>
<dbReference type="SUPFAM" id="SSF56281">
    <property type="entry name" value="Metallo-hydrolase/oxidoreductase"/>
    <property type="match status" value="1"/>
</dbReference>
<evidence type="ECO:0000256" key="1">
    <source>
        <dbReference type="SAM" id="Phobius"/>
    </source>
</evidence>
<evidence type="ECO:0000313" key="4">
    <source>
        <dbReference type="Proteomes" id="UP000318359"/>
    </source>
</evidence>
<evidence type="ECO:0000313" key="3">
    <source>
        <dbReference type="EMBL" id="RZO18433.1"/>
    </source>
</evidence>
<keyword evidence="3" id="KW-0378">Hydrolase</keyword>
<keyword evidence="1" id="KW-0472">Membrane</keyword>
<keyword evidence="1" id="KW-1133">Transmembrane helix</keyword>
<dbReference type="Gene3D" id="3.60.15.10">
    <property type="entry name" value="Ribonuclease Z/Hydroxyacylglutathione hydrolase-like"/>
    <property type="match status" value="1"/>
</dbReference>
<dbReference type="Pfam" id="PF12706">
    <property type="entry name" value="Lactamase_B_2"/>
    <property type="match status" value="1"/>
</dbReference>
<dbReference type="InterPro" id="IPR036866">
    <property type="entry name" value="RibonucZ/Hydroxyglut_hydro"/>
</dbReference>
<dbReference type="EMBL" id="SHBM01000008">
    <property type="protein sequence ID" value="RZO18433.1"/>
    <property type="molecule type" value="Genomic_DNA"/>
</dbReference>
<dbReference type="Proteomes" id="UP000318359">
    <property type="component" value="Unassembled WGS sequence"/>
</dbReference>
<reference evidence="3 4" key="1">
    <citation type="submission" date="2019-02" db="EMBL/GenBank/DDBJ databases">
        <title>Prokaryotic population dynamics and viral predation in marine succession experiment using metagenomics: the confinement effect.</title>
        <authorList>
            <person name="Haro-Moreno J.M."/>
            <person name="Rodriguez-Valera F."/>
            <person name="Lopez-Perez M."/>
        </authorList>
    </citation>
    <scope>NUCLEOTIDE SEQUENCE [LARGE SCALE GENOMIC DNA]</scope>
    <source>
        <strain evidence="3">MED-G167</strain>
    </source>
</reference>
<dbReference type="InterPro" id="IPR001279">
    <property type="entry name" value="Metallo-B-lactamas"/>
</dbReference>
<keyword evidence="1" id="KW-0812">Transmembrane</keyword>
<name>A0A520MB62_9GAMM</name>
<proteinExistence type="predicted"/>
<dbReference type="AlphaFoldDB" id="A0A520MB62"/>
<comment type="caution">
    <text evidence="3">The sequence shown here is derived from an EMBL/GenBank/DDBJ whole genome shotgun (WGS) entry which is preliminary data.</text>
</comment>
<dbReference type="GO" id="GO:0008270">
    <property type="term" value="F:zinc ion binding"/>
    <property type="evidence" value="ECO:0007669"/>
    <property type="project" value="InterPro"/>
</dbReference>
<accession>A0A520MB62</accession>
<feature type="transmembrane region" description="Helical" evidence="1">
    <location>
        <begin position="12"/>
        <end position="31"/>
    </location>
</feature>
<sequence length="340" mass="38524">MIYLFSIKINSLIALFRFSLLLLIVFFANTLTSEELYKNNHNLNGDDSTFKDFIKWQLNSSNPTRVSIEVSDEFNASTNLPDKYSVWIGHSSFLINNGDINILVDPIYSKRASPLSFIGPKRLIPPGVDFNKLPSIDIVAVSHSHYDHLDLPTLTRLYKRNNETLFLVPMKVGKLLKSSGITNVVELNWWDTISINKSLITFVPVHHWSSRTPFDKNKTLWGGWWIETNDIKIVHLGDTGYTHDFKLINSELGSPDIAFIPIGAYEPRDIMKDSHLNPSEAIQTAIDLNAGKAIGMHWGTFTLTDEPVKDPPRILNLELQNRGLDNLFIIPKPGEIISLE</sequence>
<gene>
    <name evidence="3" type="ORF">EVB00_01025</name>
</gene>
<evidence type="ECO:0000259" key="2">
    <source>
        <dbReference type="Pfam" id="PF12706"/>
    </source>
</evidence>
<feature type="domain" description="Metallo-beta-lactamase" evidence="2">
    <location>
        <begin position="101"/>
        <end position="298"/>
    </location>
</feature>
<organism evidence="3 4">
    <name type="scientific">SAR86 cluster bacterium</name>
    <dbReference type="NCBI Taxonomy" id="2030880"/>
    <lineage>
        <taxon>Bacteria</taxon>
        <taxon>Pseudomonadati</taxon>
        <taxon>Pseudomonadota</taxon>
        <taxon>Gammaproteobacteria</taxon>
        <taxon>SAR86 cluster</taxon>
    </lineage>
</organism>
<dbReference type="PANTHER" id="PTHR15032">
    <property type="entry name" value="N-ACYL-PHOSPHATIDYLETHANOLAMINE-HYDROLYZING PHOSPHOLIPASE D"/>
    <property type="match status" value="1"/>
</dbReference>